<comment type="caution">
    <text evidence="2">The sequence shown here is derived from an EMBL/GenBank/DDBJ whole genome shotgun (WGS) entry which is preliminary data.</text>
</comment>
<evidence type="ECO:0000313" key="3">
    <source>
        <dbReference type="Proteomes" id="UP001212841"/>
    </source>
</evidence>
<dbReference type="InterPro" id="IPR011333">
    <property type="entry name" value="SKP1/BTB/POZ_sf"/>
</dbReference>
<dbReference type="AlphaFoldDB" id="A0AAD5S3A4"/>
<dbReference type="Proteomes" id="UP001212841">
    <property type="component" value="Unassembled WGS sequence"/>
</dbReference>
<keyword evidence="3" id="KW-1185">Reference proteome</keyword>
<feature type="domain" description="Potassium channel tetramerisation-type BTB" evidence="1">
    <location>
        <begin position="86"/>
        <end position="175"/>
    </location>
</feature>
<dbReference type="Pfam" id="PF02214">
    <property type="entry name" value="BTB_2"/>
    <property type="match status" value="1"/>
</dbReference>
<name>A0AAD5S3A4_9FUNG</name>
<protein>
    <recommendedName>
        <fullName evidence="1">Potassium channel tetramerisation-type BTB domain-containing protein</fullName>
    </recommendedName>
</protein>
<sequence length="240" mass="26631">MSRNSTLEASSSASDALSSIKTHTQSLQQSSNTITDTITAFQTELLSMYKSQLALLEQTRSLLRFHSAQLAANDGTAEEKYKSSMVKLDVGGKMFHISIDTLLRQEGTFFDGLFSGRWAVKPGVAEDAIFIDRDGELYPYIFNFLRDGDAAALPQSTTQRAQLVQEAEYLGLEKLKQKLLDTAGDRPQIPAHPNNIQCPKCNPTTSNNNILATWNAEQKGYCCLKCMGFWYLKTGSIQVK</sequence>
<gene>
    <name evidence="2" type="ORF">HK097_004437</name>
</gene>
<dbReference type="Gene3D" id="3.30.710.10">
    <property type="entry name" value="Potassium Channel Kv1.1, Chain A"/>
    <property type="match status" value="1"/>
</dbReference>
<dbReference type="PANTHER" id="PTHR11145">
    <property type="entry name" value="BTB/POZ DOMAIN-CONTAINING ADAPTER FOR CUL3-MEDIATED RHOA DEGRADATION PROTEIN FAMILY MEMBER"/>
    <property type="match status" value="1"/>
</dbReference>
<organism evidence="2 3">
    <name type="scientific">Rhizophlyctis rosea</name>
    <dbReference type="NCBI Taxonomy" id="64517"/>
    <lineage>
        <taxon>Eukaryota</taxon>
        <taxon>Fungi</taxon>
        <taxon>Fungi incertae sedis</taxon>
        <taxon>Chytridiomycota</taxon>
        <taxon>Chytridiomycota incertae sedis</taxon>
        <taxon>Chytridiomycetes</taxon>
        <taxon>Rhizophlyctidales</taxon>
        <taxon>Rhizophlyctidaceae</taxon>
        <taxon>Rhizophlyctis</taxon>
    </lineage>
</organism>
<dbReference type="InterPro" id="IPR003131">
    <property type="entry name" value="T1-type_BTB"/>
</dbReference>
<proteinExistence type="predicted"/>
<dbReference type="InterPro" id="IPR045068">
    <property type="entry name" value="BACURD1-3"/>
</dbReference>
<dbReference type="GO" id="GO:0051260">
    <property type="term" value="P:protein homooligomerization"/>
    <property type="evidence" value="ECO:0007669"/>
    <property type="project" value="InterPro"/>
</dbReference>
<dbReference type="EMBL" id="JADGJD010002133">
    <property type="protein sequence ID" value="KAJ3034648.1"/>
    <property type="molecule type" value="Genomic_DNA"/>
</dbReference>
<reference evidence="2" key="1">
    <citation type="submission" date="2020-05" db="EMBL/GenBank/DDBJ databases">
        <title>Phylogenomic resolution of chytrid fungi.</title>
        <authorList>
            <person name="Stajich J.E."/>
            <person name="Amses K."/>
            <person name="Simmons R."/>
            <person name="Seto K."/>
            <person name="Myers J."/>
            <person name="Bonds A."/>
            <person name="Quandt C.A."/>
            <person name="Barry K."/>
            <person name="Liu P."/>
            <person name="Grigoriev I."/>
            <person name="Longcore J.E."/>
            <person name="James T.Y."/>
        </authorList>
    </citation>
    <scope>NUCLEOTIDE SEQUENCE</scope>
    <source>
        <strain evidence="2">JEL0318</strain>
    </source>
</reference>
<accession>A0AAD5S3A4</accession>
<dbReference type="SUPFAM" id="SSF54695">
    <property type="entry name" value="POZ domain"/>
    <property type="match status" value="1"/>
</dbReference>
<dbReference type="CDD" id="cd18316">
    <property type="entry name" value="BTB_POZ_KCTD-like"/>
    <property type="match status" value="1"/>
</dbReference>
<evidence type="ECO:0000313" key="2">
    <source>
        <dbReference type="EMBL" id="KAJ3034648.1"/>
    </source>
</evidence>
<evidence type="ECO:0000259" key="1">
    <source>
        <dbReference type="Pfam" id="PF02214"/>
    </source>
</evidence>
<dbReference type="PANTHER" id="PTHR11145:SF8">
    <property type="entry name" value="RE57120P"/>
    <property type="match status" value="1"/>
</dbReference>